<dbReference type="PANTHER" id="PTHR24171">
    <property type="entry name" value="ANKYRIN REPEAT DOMAIN-CONTAINING PROTEIN 39-RELATED"/>
    <property type="match status" value="1"/>
</dbReference>
<proteinExistence type="predicted"/>
<evidence type="ECO:0000313" key="4">
    <source>
        <dbReference type="EMBL" id="KAK0725930.1"/>
    </source>
</evidence>
<name>A0AA40E3P5_9PEZI</name>
<dbReference type="EMBL" id="JAUKUA010000002">
    <property type="protein sequence ID" value="KAK0725930.1"/>
    <property type="molecule type" value="Genomic_DNA"/>
</dbReference>
<dbReference type="InterPro" id="IPR002110">
    <property type="entry name" value="Ankyrin_rpt"/>
</dbReference>
<evidence type="ECO:0000256" key="1">
    <source>
        <dbReference type="ARBA" id="ARBA00022737"/>
    </source>
</evidence>
<keyword evidence="2 3" id="KW-0040">ANK repeat</keyword>
<accession>A0AA40E3P5</accession>
<dbReference type="GO" id="GO:0004842">
    <property type="term" value="F:ubiquitin-protein transferase activity"/>
    <property type="evidence" value="ECO:0007669"/>
    <property type="project" value="TreeGrafter"/>
</dbReference>
<dbReference type="AlphaFoldDB" id="A0AA40E3P5"/>
<dbReference type="PANTHER" id="PTHR24171:SF8">
    <property type="entry name" value="BRCA1-ASSOCIATED RING DOMAIN PROTEIN 1"/>
    <property type="match status" value="1"/>
</dbReference>
<reference evidence="4" key="1">
    <citation type="submission" date="2023-06" db="EMBL/GenBank/DDBJ databases">
        <title>Genome-scale phylogeny and comparative genomics of the fungal order Sordariales.</title>
        <authorList>
            <consortium name="Lawrence Berkeley National Laboratory"/>
            <person name="Hensen N."/>
            <person name="Bonometti L."/>
            <person name="Westerberg I."/>
            <person name="Brannstrom I.O."/>
            <person name="Guillou S."/>
            <person name="Cros-Aarteil S."/>
            <person name="Calhoun S."/>
            <person name="Haridas S."/>
            <person name="Kuo A."/>
            <person name="Mondo S."/>
            <person name="Pangilinan J."/>
            <person name="Riley R."/>
            <person name="Labutti K."/>
            <person name="Andreopoulos B."/>
            <person name="Lipzen A."/>
            <person name="Chen C."/>
            <person name="Yanf M."/>
            <person name="Daum C."/>
            <person name="Ng V."/>
            <person name="Clum A."/>
            <person name="Steindorff A."/>
            <person name="Ohm R."/>
            <person name="Martin F."/>
            <person name="Silar P."/>
            <person name="Natvig D."/>
            <person name="Lalanne C."/>
            <person name="Gautier V."/>
            <person name="Ament-Velasquez S.L."/>
            <person name="Kruys A."/>
            <person name="Hutchinson M.I."/>
            <person name="Powell A.J."/>
            <person name="Barry K."/>
            <person name="Miller A.N."/>
            <person name="Grigoriev I.V."/>
            <person name="Debuchy R."/>
            <person name="Gladieux P."/>
            <person name="Thoren M.H."/>
            <person name="Johannesson H."/>
        </authorList>
    </citation>
    <scope>NUCLEOTIDE SEQUENCE</scope>
    <source>
        <strain evidence="4">SMH4607-1</strain>
    </source>
</reference>
<dbReference type="GO" id="GO:0085020">
    <property type="term" value="P:protein K6-linked ubiquitination"/>
    <property type="evidence" value="ECO:0007669"/>
    <property type="project" value="TreeGrafter"/>
</dbReference>
<evidence type="ECO:0000256" key="3">
    <source>
        <dbReference type="PROSITE-ProRule" id="PRU00023"/>
    </source>
</evidence>
<sequence>MGELNINAQDTYNATPLHWAALNRHEAIVSLLLKSAANVEVESRGGSTPLAWAIESGSKKSIRMLLVKASKVDYEYETPLLRAVEKQDRIAVQLLLENGAVPTLVCQSISPLAMARSLGDDSIVGLLKSYGAIR</sequence>
<dbReference type="PROSITE" id="PS50088">
    <property type="entry name" value="ANK_REPEAT"/>
    <property type="match status" value="1"/>
</dbReference>
<feature type="repeat" description="ANK" evidence="3">
    <location>
        <begin position="12"/>
        <end position="44"/>
    </location>
</feature>
<keyword evidence="1" id="KW-0677">Repeat</keyword>
<dbReference type="SUPFAM" id="SSF48403">
    <property type="entry name" value="Ankyrin repeat"/>
    <property type="match status" value="1"/>
</dbReference>
<dbReference type="PROSITE" id="PS50297">
    <property type="entry name" value="ANK_REP_REGION"/>
    <property type="match status" value="1"/>
</dbReference>
<dbReference type="SMART" id="SM00248">
    <property type="entry name" value="ANK"/>
    <property type="match status" value="3"/>
</dbReference>
<organism evidence="4 5">
    <name type="scientific">Lasiosphaeris hirsuta</name>
    <dbReference type="NCBI Taxonomy" id="260670"/>
    <lineage>
        <taxon>Eukaryota</taxon>
        <taxon>Fungi</taxon>
        <taxon>Dikarya</taxon>
        <taxon>Ascomycota</taxon>
        <taxon>Pezizomycotina</taxon>
        <taxon>Sordariomycetes</taxon>
        <taxon>Sordariomycetidae</taxon>
        <taxon>Sordariales</taxon>
        <taxon>Lasiosphaeriaceae</taxon>
        <taxon>Lasiosphaeris</taxon>
    </lineage>
</organism>
<keyword evidence="5" id="KW-1185">Reference proteome</keyword>
<gene>
    <name evidence="4" type="ORF">B0H67DRAFT_571914</name>
</gene>
<dbReference type="Pfam" id="PF12796">
    <property type="entry name" value="Ank_2"/>
    <property type="match status" value="1"/>
</dbReference>
<dbReference type="Gene3D" id="1.25.40.20">
    <property type="entry name" value="Ankyrin repeat-containing domain"/>
    <property type="match status" value="1"/>
</dbReference>
<evidence type="ECO:0000313" key="5">
    <source>
        <dbReference type="Proteomes" id="UP001172102"/>
    </source>
</evidence>
<protein>
    <submittedName>
        <fullName evidence="4">Ankyrin repeat-containing domain protein</fullName>
    </submittedName>
</protein>
<dbReference type="InterPro" id="IPR036770">
    <property type="entry name" value="Ankyrin_rpt-contain_sf"/>
</dbReference>
<evidence type="ECO:0000256" key="2">
    <source>
        <dbReference type="ARBA" id="ARBA00023043"/>
    </source>
</evidence>
<comment type="caution">
    <text evidence="4">The sequence shown here is derived from an EMBL/GenBank/DDBJ whole genome shotgun (WGS) entry which is preliminary data.</text>
</comment>
<dbReference type="Proteomes" id="UP001172102">
    <property type="component" value="Unassembled WGS sequence"/>
</dbReference>